<dbReference type="GO" id="GO:0000124">
    <property type="term" value="C:SAGA complex"/>
    <property type="evidence" value="ECO:0007669"/>
    <property type="project" value="InterPro"/>
</dbReference>
<proteinExistence type="predicted"/>
<feature type="region of interest" description="Disordered" evidence="2">
    <location>
        <begin position="434"/>
        <end position="455"/>
    </location>
</feature>
<evidence type="ECO:0000259" key="3">
    <source>
        <dbReference type="PROSITE" id="PS51505"/>
    </source>
</evidence>
<keyword evidence="1" id="KW-0175">Coiled coil</keyword>
<dbReference type="AlphaFoldDB" id="A0A9W7XMK9"/>
<feature type="coiled-coil region" evidence="1">
    <location>
        <begin position="68"/>
        <end position="98"/>
    </location>
</feature>
<dbReference type="GO" id="GO:1904802">
    <property type="term" value="P:RITS complex assembly"/>
    <property type="evidence" value="ECO:0007669"/>
    <property type="project" value="TreeGrafter"/>
</dbReference>
<dbReference type="GO" id="GO:0006357">
    <property type="term" value="P:regulation of transcription by RNA polymerase II"/>
    <property type="evidence" value="ECO:0007669"/>
    <property type="project" value="TreeGrafter"/>
</dbReference>
<organism evidence="4 5">
    <name type="scientific">Coemansia asiatica</name>
    <dbReference type="NCBI Taxonomy" id="1052880"/>
    <lineage>
        <taxon>Eukaryota</taxon>
        <taxon>Fungi</taxon>
        <taxon>Fungi incertae sedis</taxon>
        <taxon>Zoopagomycota</taxon>
        <taxon>Kickxellomycotina</taxon>
        <taxon>Kickxellomycetes</taxon>
        <taxon>Kickxellales</taxon>
        <taxon>Kickxellaceae</taxon>
        <taxon>Coemansia</taxon>
    </lineage>
</organism>
<dbReference type="PROSITE" id="PS51505">
    <property type="entry name" value="SCA7"/>
    <property type="match status" value="1"/>
</dbReference>
<comment type="caution">
    <text evidence="4">The sequence shown here is derived from an EMBL/GenBank/DDBJ whole genome shotgun (WGS) entry which is preliminary data.</text>
</comment>
<dbReference type="GO" id="GO:0031048">
    <property type="term" value="P:regulatory ncRNA-mediated heterochromatin formation"/>
    <property type="evidence" value="ECO:0007669"/>
    <property type="project" value="TreeGrafter"/>
</dbReference>
<evidence type="ECO:0000256" key="2">
    <source>
        <dbReference type="SAM" id="MobiDB-lite"/>
    </source>
</evidence>
<feature type="compositionally biased region" description="Basic and acidic residues" evidence="2">
    <location>
        <begin position="227"/>
        <end position="259"/>
    </location>
</feature>
<feature type="compositionally biased region" description="Gly residues" evidence="2">
    <location>
        <begin position="21"/>
        <end position="51"/>
    </location>
</feature>
<evidence type="ECO:0000313" key="4">
    <source>
        <dbReference type="EMBL" id="KAJ1645943.1"/>
    </source>
</evidence>
<evidence type="ECO:0000256" key="1">
    <source>
        <dbReference type="SAM" id="Coils"/>
    </source>
</evidence>
<evidence type="ECO:0000313" key="5">
    <source>
        <dbReference type="Proteomes" id="UP001145021"/>
    </source>
</evidence>
<feature type="domain" description="SCA7" evidence="3">
    <location>
        <begin position="333"/>
        <end position="400"/>
    </location>
</feature>
<reference evidence="4" key="1">
    <citation type="submission" date="2022-07" db="EMBL/GenBank/DDBJ databases">
        <title>Phylogenomic reconstructions and comparative analyses of Kickxellomycotina fungi.</title>
        <authorList>
            <person name="Reynolds N.K."/>
            <person name="Stajich J.E."/>
            <person name="Barry K."/>
            <person name="Grigoriev I.V."/>
            <person name="Crous P."/>
            <person name="Smith M.E."/>
        </authorList>
    </citation>
    <scope>NUCLEOTIDE SEQUENCE</scope>
    <source>
        <strain evidence="4">NBRC 105413</strain>
    </source>
</reference>
<protein>
    <submittedName>
        <fullName evidence="4">SAGA complex subunit Sgf73</fullName>
    </submittedName>
</protein>
<name>A0A9W7XMK9_9FUNG</name>
<feature type="region of interest" description="Disordered" evidence="2">
    <location>
        <begin position="16"/>
        <end position="51"/>
    </location>
</feature>
<gene>
    <name evidence="4" type="primary">sgf73</name>
    <name evidence="4" type="ORF">LPJ64_002534</name>
</gene>
<dbReference type="Proteomes" id="UP001145021">
    <property type="component" value="Unassembled WGS sequence"/>
</dbReference>
<accession>A0A9W7XMK9</accession>
<sequence length="502" mass="54669">MTGNGNQRANAIRRGLSASGQNGGNAGSGSSGGLGGGHSSISSGTGGAGSNGGNMGMFYMDTLTDDQKRILKRKIEALRTLEQEVEQLKDDRIQGAARRLGINSMATVSALTVFGQPADWRRLSDDTSDLSTRQPVATPTNLTWDVIKKAVAEEEKYQSKKNWSSTKGRGNRKAPVARRLDAEVLKRFGVYPEIQFPMLAACDSCGHQVNAHFLREHQETNCSVSSVKRDDRRMAAAKAREKTESEVRRESKPKTREGNISDVDDPVSVDGSTVGTKRAGSEANLEDRGNKAKVQKMTKKEQRERERLERREQQRIERERKQKERDEKRERELAKALMPVDLDRQCGVISEPGAAPCSRSLTCKSHSMAMKRAVVGRSRLFDALLQAHLAKSRSAAAAKNAASRSAAASGGAAAAVRNATALALGGENGVLDEDFFGEDSDHGSDSETERVVASMGCSRGKPLAMRPTLLPRRRHHYLRVRDLFFDALKPPIGAEPSESLAT</sequence>
<dbReference type="PANTHER" id="PTHR47805:SF1">
    <property type="entry name" value="SAGA-ASSOCIATED FACTOR 73"/>
    <property type="match status" value="1"/>
</dbReference>
<feature type="region of interest" description="Disordered" evidence="2">
    <location>
        <begin position="219"/>
        <end position="330"/>
    </location>
</feature>
<feature type="compositionally biased region" description="Basic and acidic residues" evidence="2">
    <location>
        <begin position="439"/>
        <end position="450"/>
    </location>
</feature>
<feature type="compositionally biased region" description="Basic and acidic residues" evidence="2">
    <location>
        <begin position="298"/>
        <end position="330"/>
    </location>
</feature>
<keyword evidence="5" id="KW-1185">Reference proteome</keyword>
<dbReference type="Pfam" id="PF08313">
    <property type="entry name" value="SCA7"/>
    <property type="match status" value="1"/>
</dbReference>
<dbReference type="EMBL" id="JANBOH010000082">
    <property type="protein sequence ID" value="KAJ1645943.1"/>
    <property type="molecule type" value="Genomic_DNA"/>
</dbReference>
<dbReference type="PANTHER" id="PTHR47805">
    <property type="entry name" value="SAGA-ASSOCIATED FACTOR 73"/>
    <property type="match status" value="1"/>
</dbReference>
<dbReference type="InterPro" id="IPR037804">
    <property type="entry name" value="SGF73"/>
</dbReference>
<dbReference type="InterPro" id="IPR013243">
    <property type="entry name" value="SCA7_dom"/>
</dbReference>
<dbReference type="Gene3D" id="6.10.140.1270">
    <property type="match status" value="1"/>
</dbReference>